<evidence type="ECO:0000313" key="1">
    <source>
        <dbReference type="EMBL" id="EME39916.1"/>
    </source>
</evidence>
<name>N1PF30_DOTSN</name>
<dbReference type="HOGENOM" id="CLU_1447638_0_0_1"/>
<evidence type="ECO:0000313" key="2">
    <source>
        <dbReference type="Proteomes" id="UP000016933"/>
    </source>
</evidence>
<gene>
    <name evidence="1" type="ORF">DOTSEDRAFT_74701</name>
</gene>
<accession>N1PF30</accession>
<organism evidence="1 2">
    <name type="scientific">Dothistroma septosporum (strain NZE10 / CBS 128990)</name>
    <name type="common">Red band needle blight fungus</name>
    <name type="synonym">Mycosphaerella pini</name>
    <dbReference type="NCBI Taxonomy" id="675120"/>
    <lineage>
        <taxon>Eukaryota</taxon>
        <taxon>Fungi</taxon>
        <taxon>Dikarya</taxon>
        <taxon>Ascomycota</taxon>
        <taxon>Pezizomycotina</taxon>
        <taxon>Dothideomycetes</taxon>
        <taxon>Dothideomycetidae</taxon>
        <taxon>Mycosphaerellales</taxon>
        <taxon>Mycosphaerellaceae</taxon>
        <taxon>Dothistroma</taxon>
    </lineage>
</organism>
<protein>
    <submittedName>
        <fullName evidence="1">Uncharacterized protein</fullName>
    </submittedName>
</protein>
<dbReference type="EMBL" id="KB446544">
    <property type="protein sequence ID" value="EME39916.1"/>
    <property type="molecule type" value="Genomic_DNA"/>
</dbReference>
<sequence>MSRQDSHLHIMRSSSRPGEFRTWSLMKLSHLLIKVNALPRSQDEILPTHVRLEDVSRLPIKLTCSQCLSNELEYETYSLRHHILRRFPDVEETTSRPSPTIIAAKTAQHSTDGLAARARCGIDPPTNSCAAWCMPKLWRKSIAQLLNNLGEGTVFLLPDLLGGLQATQQPRPALLVVYNPESGRGKH</sequence>
<reference evidence="1 2" key="2">
    <citation type="journal article" date="2012" name="PLoS Pathog.">
        <title>Diverse lifestyles and strategies of plant pathogenesis encoded in the genomes of eighteen Dothideomycetes fungi.</title>
        <authorList>
            <person name="Ohm R.A."/>
            <person name="Feau N."/>
            <person name="Henrissat B."/>
            <person name="Schoch C.L."/>
            <person name="Horwitz B.A."/>
            <person name="Barry K.W."/>
            <person name="Condon B.J."/>
            <person name="Copeland A.C."/>
            <person name="Dhillon B."/>
            <person name="Glaser F."/>
            <person name="Hesse C.N."/>
            <person name="Kosti I."/>
            <person name="LaButti K."/>
            <person name="Lindquist E.A."/>
            <person name="Lucas S."/>
            <person name="Salamov A.A."/>
            <person name="Bradshaw R.E."/>
            <person name="Ciuffetti L."/>
            <person name="Hamelin R.C."/>
            <person name="Kema G.H.J."/>
            <person name="Lawrence C."/>
            <person name="Scott J.A."/>
            <person name="Spatafora J.W."/>
            <person name="Turgeon B.G."/>
            <person name="de Wit P.J.G.M."/>
            <person name="Zhong S."/>
            <person name="Goodwin S.B."/>
            <person name="Grigoriev I.V."/>
        </authorList>
    </citation>
    <scope>NUCLEOTIDE SEQUENCE [LARGE SCALE GENOMIC DNA]</scope>
    <source>
        <strain evidence="2">NZE10 / CBS 128990</strain>
    </source>
</reference>
<dbReference type="AlphaFoldDB" id="N1PF30"/>
<keyword evidence="2" id="KW-1185">Reference proteome</keyword>
<dbReference type="Proteomes" id="UP000016933">
    <property type="component" value="Unassembled WGS sequence"/>
</dbReference>
<proteinExistence type="predicted"/>
<reference evidence="2" key="1">
    <citation type="journal article" date="2012" name="PLoS Genet.">
        <title>The genomes of the fungal plant pathogens Cladosporium fulvum and Dothistroma septosporum reveal adaptation to different hosts and lifestyles but also signatures of common ancestry.</title>
        <authorList>
            <person name="de Wit P.J.G.M."/>
            <person name="van der Burgt A."/>
            <person name="Oekmen B."/>
            <person name="Stergiopoulos I."/>
            <person name="Abd-Elsalam K.A."/>
            <person name="Aerts A.L."/>
            <person name="Bahkali A.H."/>
            <person name="Beenen H.G."/>
            <person name="Chettri P."/>
            <person name="Cox M.P."/>
            <person name="Datema E."/>
            <person name="de Vries R.P."/>
            <person name="Dhillon B."/>
            <person name="Ganley A.R."/>
            <person name="Griffiths S.A."/>
            <person name="Guo Y."/>
            <person name="Hamelin R.C."/>
            <person name="Henrissat B."/>
            <person name="Kabir M.S."/>
            <person name="Jashni M.K."/>
            <person name="Kema G."/>
            <person name="Klaubauf S."/>
            <person name="Lapidus A."/>
            <person name="Levasseur A."/>
            <person name="Lindquist E."/>
            <person name="Mehrabi R."/>
            <person name="Ohm R.A."/>
            <person name="Owen T.J."/>
            <person name="Salamov A."/>
            <person name="Schwelm A."/>
            <person name="Schijlen E."/>
            <person name="Sun H."/>
            <person name="van den Burg H.A."/>
            <person name="van Ham R.C.H.J."/>
            <person name="Zhang S."/>
            <person name="Goodwin S.B."/>
            <person name="Grigoriev I.V."/>
            <person name="Collemare J."/>
            <person name="Bradshaw R.E."/>
        </authorList>
    </citation>
    <scope>NUCLEOTIDE SEQUENCE [LARGE SCALE GENOMIC DNA]</scope>
    <source>
        <strain evidence="2">NZE10 / CBS 128990</strain>
    </source>
</reference>